<keyword evidence="2" id="KW-1185">Reference proteome</keyword>
<evidence type="ECO:0000313" key="1">
    <source>
        <dbReference type="Ensembl" id="ENSCMMP00000018878.1"/>
    </source>
</evidence>
<dbReference type="Ensembl" id="ENSCMMT00000020720.1">
    <property type="protein sequence ID" value="ENSCMMP00000018878.1"/>
    <property type="gene ID" value="ENSCMMG00000011903.1"/>
</dbReference>
<evidence type="ECO:0000313" key="2">
    <source>
        <dbReference type="Proteomes" id="UP000694556"/>
    </source>
</evidence>
<sequence>NHLSNGSTKFQCVHGPGMSSAYLREQLLTYVHHGPNIPGMHFDVFATDFIHDLQALGVPIASTCCTINKSCRQVISHCLVYLLICTHHNSLLPDGFLTLWNASCNHSGAMCQIIPALLATRAELD</sequence>
<proteinExistence type="predicted"/>
<dbReference type="Proteomes" id="UP000694556">
    <property type="component" value="Unassembled WGS sequence"/>
</dbReference>
<name>A0A8C3CBG7_CAIMO</name>
<organism evidence="1 2">
    <name type="scientific">Cairina moschata</name>
    <name type="common">Muscovy duck</name>
    <dbReference type="NCBI Taxonomy" id="8855"/>
    <lineage>
        <taxon>Eukaryota</taxon>
        <taxon>Metazoa</taxon>
        <taxon>Chordata</taxon>
        <taxon>Craniata</taxon>
        <taxon>Vertebrata</taxon>
        <taxon>Euteleostomi</taxon>
        <taxon>Archelosauria</taxon>
        <taxon>Archosauria</taxon>
        <taxon>Dinosauria</taxon>
        <taxon>Saurischia</taxon>
        <taxon>Theropoda</taxon>
        <taxon>Coelurosauria</taxon>
        <taxon>Aves</taxon>
        <taxon>Neognathae</taxon>
        <taxon>Galloanserae</taxon>
        <taxon>Anseriformes</taxon>
        <taxon>Anatidae</taxon>
        <taxon>Anatinae</taxon>
        <taxon>Cairina</taxon>
    </lineage>
</organism>
<protein>
    <submittedName>
        <fullName evidence="1">Uncharacterized protein</fullName>
    </submittedName>
</protein>
<accession>A0A8C3CBG7</accession>
<dbReference type="AlphaFoldDB" id="A0A8C3CBG7"/>
<reference evidence="1" key="1">
    <citation type="submission" date="2025-08" db="UniProtKB">
        <authorList>
            <consortium name="Ensembl"/>
        </authorList>
    </citation>
    <scope>IDENTIFICATION</scope>
</reference>
<reference evidence="1" key="2">
    <citation type="submission" date="2025-09" db="UniProtKB">
        <authorList>
            <consortium name="Ensembl"/>
        </authorList>
    </citation>
    <scope>IDENTIFICATION</scope>
</reference>